<dbReference type="EMBL" id="JBBUKT010000004">
    <property type="protein sequence ID" value="MEK7951264.1"/>
    <property type="molecule type" value="Genomic_DNA"/>
</dbReference>
<protein>
    <submittedName>
        <fullName evidence="2">Uncharacterized protein</fullName>
    </submittedName>
</protein>
<name>A0ABU9AU30_9BACT</name>
<proteinExistence type="predicted"/>
<accession>A0ABU9AU30</accession>
<evidence type="ECO:0000313" key="3">
    <source>
        <dbReference type="Proteomes" id="UP001371305"/>
    </source>
</evidence>
<feature type="compositionally biased region" description="Pro residues" evidence="1">
    <location>
        <begin position="12"/>
        <end position="26"/>
    </location>
</feature>
<dbReference type="Proteomes" id="UP001371305">
    <property type="component" value="Unassembled WGS sequence"/>
</dbReference>
<sequence>MTQPGGGSPAQAPAPAPAPQPAPAPTPDETGMGLQPPTTPVPSEAADAQEALIAFLGAPDWQARSAFVLSPDEVRPAMEKYATANGEGPIPASAVYFNKNESTPPVFVFNVCTKAMPDGFPVPVTLTDEGPKIDWEAFIAFNDDHFRKLLVGPPDQSGVFSVLVKPEVGTEPSPHWVRYRLSVPMPGREATAWVRKDSVALARLKSIFQGENGVTKETVDHFVAAKGMPLQLAITKRRTNDGREFIEVTEVAAVWWARKTED</sequence>
<reference evidence="2 3" key="1">
    <citation type="submission" date="2024-04" db="EMBL/GenBank/DDBJ databases">
        <title>Luteolibacter sp. isolated from soil.</title>
        <authorList>
            <person name="An J."/>
        </authorList>
    </citation>
    <scope>NUCLEOTIDE SEQUENCE [LARGE SCALE GENOMIC DNA]</scope>
    <source>
        <strain evidence="2 3">Y139</strain>
    </source>
</reference>
<organism evidence="2 3">
    <name type="scientific">Luteolibacter soli</name>
    <dbReference type="NCBI Taxonomy" id="3135280"/>
    <lineage>
        <taxon>Bacteria</taxon>
        <taxon>Pseudomonadati</taxon>
        <taxon>Verrucomicrobiota</taxon>
        <taxon>Verrucomicrobiia</taxon>
        <taxon>Verrucomicrobiales</taxon>
        <taxon>Verrucomicrobiaceae</taxon>
        <taxon>Luteolibacter</taxon>
    </lineage>
</organism>
<evidence type="ECO:0000256" key="1">
    <source>
        <dbReference type="SAM" id="MobiDB-lite"/>
    </source>
</evidence>
<evidence type="ECO:0000313" key="2">
    <source>
        <dbReference type="EMBL" id="MEK7951264.1"/>
    </source>
</evidence>
<gene>
    <name evidence="2" type="ORF">WKV53_12175</name>
</gene>
<comment type="caution">
    <text evidence="2">The sequence shown here is derived from an EMBL/GenBank/DDBJ whole genome shotgun (WGS) entry which is preliminary data.</text>
</comment>
<keyword evidence="3" id="KW-1185">Reference proteome</keyword>
<feature type="region of interest" description="Disordered" evidence="1">
    <location>
        <begin position="1"/>
        <end position="47"/>
    </location>
</feature>